<comment type="caution">
    <text evidence="1">The sequence shown here is derived from an EMBL/GenBank/DDBJ whole genome shotgun (WGS) entry which is preliminary data.</text>
</comment>
<keyword evidence="2" id="KW-1185">Reference proteome</keyword>
<name>A0AA88N783_CHASR</name>
<dbReference type="EMBL" id="JAUPFM010000005">
    <property type="protein sequence ID" value="KAK2851513.1"/>
    <property type="molecule type" value="Genomic_DNA"/>
</dbReference>
<proteinExistence type="predicted"/>
<evidence type="ECO:0000313" key="1">
    <source>
        <dbReference type="EMBL" id="KAK2851513.1"/>
    </source>
</evidence>
<dbReference type="AlphaFoldDB" id="A0AA88N783"/>
<gene>
    <name evidence="1" type="ORF">Q5P01_007789</name>
</gene>
<accession>A0AA88N783</accession>
<organism evidence="1 2">
    <name type="scientific">Channa striata</name>
    <name type="common">Snakehead murrel</name>
    <name type="synonym">Ophicephalus striatus</name>
    <dbReference type="NCBI Taxonomy" id="64152"/>
    <lineage>
        <taxon>Eukaryota</taxon>
        <taxon>Metazoa</taxon>
        <taxon>Chordata</taxon>
        <taxon>Craniata</taxon>
        <taxon>Vertebrata</taxon>
        <taxon>Euteleostomi</taxon>
        <taxon>Actinopterygii</taxon>
        <taxon>Neopterygii</taxon>
        <taxon>Teleostei</taxon>
        <taxon>Neoteleostei</taxon>
        <taxon>Acanthomorphata</taxon>
        <taxon>Anabantaria</taxon>
        <taxon>Anabantiformes</taxon>
        <taxon>Channoidei</taxon>
        <taxon>Channidae</taxon>
        <taxon>Channa</taxon>
    </lineage>
</organism>
<protein>
    <submittedName>
        <fullName evidence="1">Uncharacterized protein</fullName>
    </submittedName>
</protein>
<sequence length="95" mass="10531">MCDFSSALCAPEPELSRQLHPADGQRGLPPLSYHQWSPDLPSVSGSTEPIIVNFWDPALRPRSPDEPRFFFNIAVTTARGPMDKSCHPPFIMPGL</sequence>
<reference evidence="1" key="1">
    <citation type="submission" date="2023-07" db="EMBL/GenBank/DDBJ databases">
        <title>Chromosome-level Genome Assembly of Striped Snakehead (Channa striata).</title>
        <authorList>
            <person name="Liu H."/>
        </authorList>
    </citation>
    <scope>NUCLEOTIDE SEQUENCE</scope>
    <source>
        <strain evidence="1">Gz</strain>
        <tissue evidence="1">Muscle</tissue>
    </source>
</reference>
<dbReference type="Proteomes" id="UP001187415">
    <property type="component" value="Unassembled WGS sequence"/>
</dbReference>
<evidence type="ECO:0000313" key="2">
    <source>
        <dbReference type="Proteomes" id="UP001187415"/>
    </source>
</evidence>